<organism evidence="2 3">
    <name type="scientific">Leekyejoonella antrihumi</name>
    <dbReference type="NCBI Taxonomy" id="1660198"/>
    <lineage>
        <taxon>Bacteria</taxon>
        <taxon>Bacillati</taxon>
        <taxon>Actinomycetota</taxon>
        <taxon>Actinomycetes</taxon>
        <taxon>Micrococcales</taxon>
        <taxon>Dermacoccaceae</taxon>
        <taxon>Leekyejoonella</taxon>
    </lineage>
</organism>
<evidence type="ECO:0000313" key="3">
    <source>
        <dbReference type="Proteomes" id="UP000320244"/>
    </source>
</evidence>
<dbReference type="AlphaFoldDB" id="A0A563E098"/>
<dbReference type="Proteomes" id="UP000320244">
    <property type="component" value="Unassembled WGS sequence"/>
</dbReference>
<dbReference type="OrthoDB" id="9805360at2"/>
<reference evidence="2 3" key="1">
    <citation type="submission" date="2019-05" db="EMBL/GenBank/DDBJ databases">
        <authorList>
            <person name="Lee S.D."/>
        </authorList>
    </citation>
    <scope>NUCLEOTIDE SEQUENCE [LARGE SCALE GENOMIC DNA]</scope>
    <source>
        <strain evidence="2 3">C5-26</strain>
    </source>
</reference>
<dbReference type="SUPFAM" id="SSF117916">
    <property type="entry name" value="Fe-S cluster assembly (FSCA) domain-like"/>
    <property type="match status" value="1"/>
</dbReference>
<dbReference type="InterPro" id="IPR034904">
    <property type="entry name" value="FSCA_dom_sf"/>
</dbReference>
<name>A0A563E098_9MICO</name>
<keyword evidence="3" id="KW-1185">Reference proteome</keyword>
<dbReference type="RefSeq" id="WP_146317094.1">
    <property type="nucleotide sequence ID" value="NZ_VCQV01000016.1"/>
</dbReference>
<reference evidence="2 3" key="2">
    <citation type="submission" date="2019-08" db="EMBL/GenBank/DDBJ databases">
        <title>Jejuicoccus antrihumi gen. nov., sp. nov., a new member of the family Dermacoccaceae isolated from a cave.</title>
        <authorList>
            <person name="Schumann P."/>
            <person name="Kim I.S."/>
        </authorList>
    </citation>
    <scope>NUCLEOTIDE SEQUENCE [LARGE SCALE GENOMIC DNA]</scope>
    <source>
        <strain evidence="2 3">C5-26</strain>
    </source>
</reference>
<protein>
    <submittedName>
        <fullName evidence="2">Metal-sulfur cluster assembly factor</fullName>
    </submittedName>
</protein>
<dbReference type="InterPro" id="IPR052339">
    <property type="entry name" value="Fe-S_Maturation_MIP18"/>
</dbReference>
<dbReference type="InterPro" id="IPR002744">
    <property type="entry name" value="MIP18-like"/>
</dbReference>
<dbReference type="EMBL" id="VCQV01000016">
    <property type="protein sequence ID" value="TWP35815.1"/>
    <property type="molecule type" value="Genomic_DNA"/>
</dbReference>
<evidence type="ECO:0000259" key="1">
    <source>
        <dbReference type="Pfam" id="PF01883"/>
    </source>
</evidence>
<dbReference type="PANTHER" id="PTHR42831">
    <property type="entry name" value="FE-S PROTEIN MATURATION AUXILIARY FACTOR YITW"/>
    <property type="match status" value="1"/>
</dbReference>
<dbReference type="Pfam" id="PF01883">
    <property type="entry name" value="FeS_assembly_P"/>
    <property type="match status" value="1"/>
</dbReference>
<evidence type="ECO:0000313" key="2">
    <source>
        <dbReference type="EMBL" id="TWP35815.1"/>
    </source>
</evidence>
<gene>
    <name evidence="2" type="ORF">FGL98_12465</name>
</gene>
<accession>A0A563E098</accession>
<dbReference type="PANTHER" id="PTHR42831:SF1">
    <property type="entry name" value="FE-S PROTEIN MATURATION AUXILIARY FACTOR YITW"/>
    <property type="match status" value="1"/>
</dbReference>
<dbReference type="Gene3D" id="3.30.300.130">
    <property type="entry name" value="Fe-S cluster assembly (FSCA)"/>
    <property type="match status" value="1"/>
</dbReference>
<proteinExistence type="predicted"/>
<comment type="caution">
    <text evidence="2">The sequence shown here is derived from an EMBL/GenBank/DDBJ whole genome shotgun (WGS) entry which is preliminary data.</text>
</comment>
<sequence>MSEPSNAGTTAPVTDELGGPALDLLHEVIDPEVGVNIVDLGLVFRVQVLDGVAHVRMTLTTPGCPLGDYIDDEIRRTLTSLPNIEDTYMDLVWEPRWSPELMTWEGKRQLGWVQ</sequence>
<feature type="domain" description="MIP18 family-like" evidence="1">
    <location>
        <begin position="22"/>
        <end position="86"/>
    </location>
</feature>